<proteinExistence type="predicted"/>
<keyword evidence="1" id="KW-0812">Transmembrane</keyword>
<comment type="caution">
    <text evidence="2">The sequence shown here is derived from an EMBL/GenBank/DDBJ whole genome shotgun (WGS) entry which is preliminary data.</text>
</comment>
<evidence type="ECO:0000313" key="3">
    <source>
        <dbReference type="Proteomes" id="UP000702425"/>
    </source>
</evidence>
<feature type="transmembrane region" description="Helical" evidence="1">
    <location>
        <begin position="6"/>
        <end position="22"/>
    </location>
</feature>
<feature type="transmembrane region" description="Helical" evidence="1">
    <location>
        <begin position="67"/>
        <end position="86"/>
    </location>
</feature>
<organism evidence="2 3">
    <name type="scientific">Microcoleus asticus IPMA8</name>
    <dbReference type="NCBI Taxonomy" id="2563858"/>
    <lineage>
        <taxon>Bacteria</taxon>
        <taxon>Bacillati</taxon>
        <taxon>Cyanobacteriota</taxon>
        <taxon>Cyanophyceae</taxon>
        <taxon>Oscillatoriophycideae</taxon>
        <taxon>Oscillatoriales</taxon>
        <taxon>Microcoleaceae</taxon>
        <taxon>Microcoleus</taxon>
        <taxon>Microcoleus asticus</taxon>
    </lineage>
</organism>
<protein>
    <submittedName>
        <fullName evidence="2">Uncharacterized protein</fullName>
    </submittedName>
</protein>
<dbReference type="EMBL" id="SRRZ01000021">
    <property type="protein sequence ID" value="NQE33855.1"/>
    <property type="molecule type" value="Genomic_DNA"/>
</dbReference>
<evidence type="ECO:0000256" key="1">
    <source>
        <dbReference type="SAM" id="Phobius"/>
    </source>
</evidence>
<dbReference type="RefSeq" id="WP_172186522.1">
    <property type="nucleotide sequence ID" value="NZ_CAWPPK010000124.1"/>
</dbReference>
<name>A0ABX2CWC6_9CYAN</name>
<keyword evidence="1" id="KW-1133">Transmembrane helix</keyword>
<feature type="transmembrane region" description="Helical" evidence="1">
    <location>
        <begin position="34"/>
        <end position="55"/>
    </location>
</feature>
<sequence length="116" mass="12591">MTQNLALLISLAIEVPTVLLLAQLMEPRPDKKLLLLLICAGIATLVTHPLAWIGSQMLIPYLRFPERAGSIEIIVTIAEGAFYALVGKIGWRQGLFLSAIANATSFFGGLAIYQLL</sequence>
<feature type="transmembrane region" description="Helical" evidence="1">
    <location>
        <begin position="95"/>
        <end position="115"/>
    </location>
</feature>
<gene>
    <name evidence="2" type="ORF">E5S67_01576</name>
</gene>
<accession>A0ABX2CWC6</accession>
<evidence type="ECO:0000313" key="2">
    <source>
        <dbReference type="EMBL" id="NQE33855.1"/>
    </source>
</evidence>
<keyword evidence="3" id="KW-1185">Reference proteome</keyword>
<reference evidence="2 3" key="1">
    <citation type="journal article" date="2020" name="Sci. Rep.">
        <title>A novel cyanobacterial geosmin producer, revising GeoA distribution and dispersion patterns in Bacteria.</title>
        <authorList>
            <person name="Churro C."/>
            <person name="Semedo-Aguiar A.P."/>
            <person name="Silva A.D."/>
            <person name="Pereira-Leal J.B."/>
            <person name="Leite R.B."/>
        </authorList>
    </citation>
    <scope>NUCLEOTIDE SEQUENCE [LARGE SCALE GENOMIC DNA]</scope>
    <source>
        <strain evidence="2 3">IPMA8</strain>
    </source>
</reference>
<keyword evidence="1" id="KW-0472">Membrane</keyword>
<dbReference type="Proteomes" id="UP000702425">
    <property type="component" value="Unassembled WGS sequence"/>
</dbReference>